<keyword evidence="3" id="KW-1185">Reference proteome</keyword>
<reference evidence="2 3" key="1">
    <citation type="submission" date="2018-06" db="EMBL/GenBank/DDBJ databases">
        <title>The Genome of Cuscuta australis (Dodder) Provides Insight into the Evolution of Plant Parasitism.</title>
        <authorList>
            <person name="Liu H."/>
        </authorList>
    </citation>
    <scope>NUCLEOTIDE SEQUENCE [LARGE SCALE GENOMIC DNA]</scope>
    <source>
        <strain evidence="3">cv. Yunnan</strain>
        <tissue evidence="2">Vines</tissue>
    </source>
</reference>
<name>A0A328DLP5_9ASTE</name>
<gene>
    <name evidence="2" type="ORF">DM860_004874</name>
</gene>
<evidence type="ECO:0000313" key="2">
    <source>
        <dbReference type="EMBL" id="RAL46595.1"/>
    </source>
</evidence>
<proteinExistence type="predicted"/>
<evidence type="ECO:0000313" key="3">
    <source>
        <dbReference type="Proteomes" id="UP000249390"/>
    </source>
</evidence>
<dbReference type="Proteomes" id="UP000249390">
    <property type="component" value="Unassembled WGS sequence"/>
</dbReference>
<dbReference type="AlphaFoldDB" id="A0A328DLP5"/>
<dbReference type="EMBL" id="NQVE01000122">
    <property type="protein sequence ID" value="RAL46595.1"/>
    <property type="molecule type" value="Genomic_DNA"/>
</dbReference>
<evidence type="ECO:0000256" key="1">
    <source>
        <dbReference type="SAM" id="MobiDB-lite"/>
    </source>
</evidence>
<comment type="caution">
    <text evidence="2">The sequence shown here is derived from an EMBL/GenBank/DDBJ whole genome shotgun (WGS) entry which is preliminary data.</text>
</comment>
<accession>A0A328DLP5</accession>
<protein>
    <submittedName>
        <fullName evidence="2">Uncharacterized protein</fullName>
    </submittedName>
</protein>
<organism evidence="2 3">
    <name type="scientific">Cuscuta australis</name>
    <dbReference type="NCBI Taxonomy" id="267555"/>
    <lineage>
        <taxon>Eukaryota</taxon>
        <taxon>Viridiplantae</taxon>
        <taxon>Streptophyta</taxon>
        <taxon>Embryophyta</taxon>
        <taxon>Tracheophyta</taxon>
        <taxon>Spermatophyta</taxon>
        <taxon>Magnoliopsida</taxon>
        <taxon>eudicotyledons</taxon>
        <taxon>Gunneridae</taxon>
        <taxon>Pentapetalae</taxon>
        <taxon>asterids</taxon>
        <taxon>lamiids</taxon>
        <taxon>Solanales</taxon>
        <taxon>Convolvulaceae</taxon>
        <taxon>Cuscuteae</taxon>
        <taxon>Cuscuta</taxon>
        <taxon>Cuscuta subgen. Grammica</taxon>
        <taxon>Cuscuta sect. Cleistogrammica</taxon>
    </lineage>
</organism>
<feature type="region of interest" description="Disordered" evidence="1">
    <location>
        <begin position="213"/>
        <end position="232"/>
    </location>
</feature>
<sequence length="254" mass="28797">MHQPVLRPPRVAALVGQQDGGAAHSEEAIREEHRSLRSPVIIGRDDLRADHQSVRIRVQLEQIPGEIDGNQAGAAAHAGKIEAFHITPHLIPVDHHGGQRRRRGEQATVDDQNIHFFRGNPSLPHQRIHGGEYDRLRLLPGSLQGGRRRNAVKRRREGSLLPDAGALQDPHLELHALRAVLQDESRMLHERREGDPVRDRRLITRVIDEVNGTRFGHETESSEEDDEQNRAQNPEWVNRLCYGLPRSLEFLSRS</sequence>